<keyword evidence="1" id="KW-0732">Signal</keyword>
<accession>A0AAV3TX97</accession>
<proteinExistence type="predicted"/>
<gene>
    <name evidence="2" type="ORF">GCM10025791_04060</name>
</gene>
<name>A0AAV3TX97_9ALTE</name>
<sequence length="196" mass="22153">MKKLIIFLVFIMCASQANGCEEFVSYEPSELKEYRDLLSKVGADPIDRLFAFEKLVCSDKPIMRTYAVKVGLETTDNELVRNQIMLSAMMQKKRIDIELFPNKTATDLDKKFIQTHDGIYSVVVTYYSEKEGCLGLHGSRECKANYSLIIKGDKAEFKYGNHIGWFDLTSSGELVGVLKAGMDARYSSIPAKISLY</sequence>
<evidence type="ECO:0000256" key="1">
    <source>
        <dbReference type="SAM" id="SignalP"/>
    </source>
</evidence>
<feature type="chain" id="PRO_5044022384" description="DUF4840 domain-containing protein" evidence="1">
    <location>
        <begin position="20"/>
        <end position="196"/>
    </location>
</feature>
<keyword evidence="3" id="KW-1185">Reference proteome</keyword>
<comment type="caution">
    <text evidence="2">The sequence shown here is derived from an EMBL/GenBank/DDBJ whole genome shotgun (WGS) entry which is preliminary data.</text>
</comment>
<evidence type="ECO:0000313" key="2">
    <source>
        <dbReference type="EMBL" id="GAA4931119.1"/>
    </source>
</evidence>
<reference evidence="3" key="1">
    <citation type="journal article" date="2019" name="Int. J. Syst. Evol. Microbiol.">
        <title>The Global Catalogue of Microorganisms (GCM) 10K type strain sequencing project: providing services to taxonomists for standard genome sequencing and annotation.</title>
        <authorList>
            <consortium name="The Broad Institute Genomics Platform"/>
            <consortium name="The Broad Institute Genome Sequencing Center for Infectious Disease"/>
            <person name="Wu L."/>
            <person name="Ma J."/>
        </authorList>
    </citation>
    <scope>NUCLEOTIDE SEQUENCE [LARGE SCALE GENOMIC DNA]</scope>
    <source>
        <strain evidence="3">JCM 19134</strain>
    </source>
</reference>
<organism evidence="2 3">
    <name type="scientific">Halioxenophilus aromaticivorans</name>
    <dbReference type="NCBI Taxonomy" id="1306992"/>
    <lineage>
        <taxon>Bacteria</taxon>
        <taxon>Pseudomonadati</taxon>
        <taxon>Pseudomonadota</taxon>
        <taxon>Gammaproteobacteria</taxon>
        <taxon>Alteromonadales</taxon>
        <taxon>Alteromonadaceae</taxon>
        <taxon>Halioxenophilus</taxon>
    </lineage>
</organism>
<protein>
    <recommendedName>
        <fullName evidence="4">DUF4840 domain-containing protein</fullName>
    </recommendedName>
</protein>
<dbReference type="EMBL" id="BAABLX010000003">
    <property type="protein sequence ID" value="GAA4931119.1"/>
    <property type="molecule type" value="Genomic_DNA"/>
</dbReference>
<feature type="signal peptide" evidence="1">
    <location>
        <begin position="1"/>
        <end position="19"/>
    </location>
</feature>
<evidence type="ECO:0008006" key="4">
    <source>
        <dbReference type="Google" id="ProtNLM"/>
    </source>
</evidence>
<dbReference type="RefSeq" id="WP_345416260.1">
    <property type="nucleotide sequence ID" value="NZ_AP031496.1"/>
</dbReference>
<dbReference type="AlphaFoldDB" id="A0AAV3TX97"/>
<dbReference type="Proteomes" id="UP001409585">
    <property type="component" value="Unassembled WGS sequence"/>
</dbReference>
<evidence type="ECO:0000313" key="3">
    <source>
        <dbReference type="Proteomes" id="UP001409585"/>
    </source>
</evidence>